<dbReference type="InterPro" id="IPR003836">
    <property type="entry name" value="Glucokinase"/>
</dbReference>
<dbReference type="EC" id="2.7.1.2" evidence="3"/>
<dbReference type="GO" id="GO:0006096">
    <property type="term" value="P:glycolytic process"/>
    <property type="evidence" value="ECO:0007669"/>
    <property type="project" value="UniProtKB-UniRule"/>
</dbReference>
<feature type="binding site" evidence="3">
    <location>
        <begin position="20"/>
        <end position="25"/>
    </location>
    <ligand>
        <name>ATP</name>
        <dbReference type="ChEBI" id="CHEBI:30616"/>
    </ligand>
</feature>
<comment type="subcellular location">
    <subcellularLocation>
        <location evidence="3">Cytoplasm</location>
    </subcellularLocation>
</comment>
<dbReference type="InterPro" id="IPR050201">
    <property type="entry name" value="Bacterial_glucokinase"/>
</dbReference>
<dbReference type="Gene3D" id="3.40.367.20">
    <property type="match status" value="1"/>
</dbReference>
<dbReference type="EMBL" id="PVLR01000043">
    <property type="protein sequence ID" value="PRD67914.1"/>
    <property type="molecule type" value="Genomic_DNA"/>
</dbReference>
<dbReference type="Gene3D" id="3.30.420.40">
    <property type="match status" value="1"/>
</dbReference>
<keyword evidence="3" id="KW-0547">Nucleotide-binding</keyword>
<accession>A0A2S9KBX1</accession>
<keyword evidence="3" id="KW-0963">Cytoplasm</keyword>
<protein>
    <recommendedName>
        <fullName evidence="3">Glucokinase</fullName>
        <ecNumber evidence="3">2.7.1.2</ecNumber>
    </recommendedName>
    <alternativeName>
        <fullName evidence="3">Glucose kinase</fullName>
    </alternativeName>
</protein>
<dbReference type="PANTHER" id="PTHR47690:SF1">
    <property type="entry name" value="GLUCOKINASE"/>
    <property type="match status" value="1"/>
</dbReference>
<evidence type="ECO:0000256" key="1">
    <source>
        <dbReference type="ARBA" id="ARBA00022679"/>
    </source>
</evidence>
<dbReference type="AlphaFoldDB" id="A0A2S9KBX1"/>
<dbReference type="Pfam" id="PF02685">
    <property type="entry name" value="Glucokinase"/>
    <property type="match status" value="1"/>
</dbReference>
<dbReference type="SUPFAM" id="SSF53067">
    <property type="entry name" value="Actin-like ATPase domain"/>
    <property type="match status" value="1"/>
</dbReference>
<evidence type="ECO:0000256" key="3">
    <source>
        <dbReference type="HAMAP-Rule" id="MF_00524"/>
    </source>
</evidence>
<dbReference type="GO" id="GO:0004340">
    <property type="term" value="F:glucokinase activity"/>
    <property type="evidence" value="ECO:0007669"/>
    <property type="project" value="UniProtKB-UniRule"/>
</dbReference>
<gene>
    <name evidence="3" type="primary">glk</name>
    <name evidence="5" type="ORF">C6P61_14030</name>
</gene>
<dbReference type="Proteomes" id="UP000238326">
    <property type="component" value="Unassembled WGS sequence"/>
</dbReference>
<reference evidence="5 6" key="1">
    <citation type="submission" date="2018-03" db="EMBL/GenBank/DDBJ databases">
        <title>Comparative genomics illustrates the genes involved in a hyperalkaliphilic mechanisms of Serpentinomonas isolated from highly-alkaline calcium-rich serpentinized springs.</title>
        <authorList>
            <person name="Suzuki S."/>
            <person name="Ishii S."/>
            <person name="Walworth N."/>
            <person name="Bird L."/>
            <person name="Kuenen J.G."/>
            <person name="Nealson K.H."/>
        </authorList>
    </citation>
    <scope>NUCLEOTIDE SEQUENCE [LARGE SCALE GENOMIC DNA]</scope>
    <source>
        <strain evidence="5 6">83</strain>
    </source>
</reference>
<keyword evidence="2 3" id="KW-0418">Kinase</keyword>
<dbReference type="NCBIfam" id="NF001416">
    <property type="entry name" value="PRK00292.1-3"/>
    <property type="match status" value="1"/>
</dbReference>
<comment type="caution">
    <text evidence="5">The sequence shown here is derived from an EMBL/GenBank/DDBJ whole genome shotgun (WGS) entry which is preliminary data.</text>
</comment>
<evidence type="ECO:0000313" key="6">
    <source>
        <dbReference type="Proteomes" id="UP000238326"/>
    </source>
</evidence>
<comment type="similarity">
    <text evidence="3 4">Belongs to the bacterial glucokinase family.</text>
</comment>
<dbReference type="NCBIfam" id="TIGR00749">
    <property type="entry name" value="glk"/>
    <property type="match status" value="1"/>
</dbReference>
<keyword evidence="3" id="KW-0324">Glycolysis</keyword>
<dbReference type="GO" id="GO:0005536">
    <property type="term" value="F:D-glucose binding"/>
    <property type="evidence" value="ECO:0007669"/>
    <property type="project" value="InterPro"/>
</dbReference>
<dbReference type="HAMAP" id="MF_00524">
    <property type="entry name" value="Glucokinase"/>
    <property type="match status" value="1"/>
</dbReference>
<dbReference type="RefSeq" id="WP_105730555.1">
    <property type="nucleotide sequence ID" value="NZ_PVLR01000043.1"/>
</dbReference>
<proteinExistence type="inferred from homology"/>
<keyword evidence="1 3" id="KW-0808">Transferase</keyword>
<dbReference type="CDD" id="cd24008">
    <property type="entry name" value="ASKHA_NBD_GLK"/>
    <property type="match status" value="1"/>
</dbReference>
<dbReference type="InterPro" id="IPR043129">
    <property type="entry name" value="ATPase_NBD"/>
</dbReference>
<sequence length="332" mass="34460">MEQLKASPAGHAALAPRLLADVGGTNARFAWQAAAGAPIEDPITLPCADHVSIEAAIRIYLARIDRPRPQSCAIAIANPVHGDRVQMTNHHWSFSISALRQALGFDRLELLNDFTALALALPGLGADQLHQVGGGQALPGAAIGLLGPGTGLGVSGLVPDGRGGWVPLQGEGGHVSLAPVTPREQLVVEFLTQRYGHASAERAVSGMGLVDIHRALCLADGVLPPEGWSAAQVSAAALSGQQPRCVEALAMLCAWLGSVAGNLALTLGAKGGVYIGGGIVPRLGEWFDHSPFRARFEAKGRFQSYLAEIPVWVIHASQSPALAGAAKALDQN</sequence>
<dbReference type="GO" id="GO:0005829">
    <property type="term" value="C:cytosol"/>
    <property type="evidence" value="ECO:0007669"/>
    <property type="project" value="TreeGrafter"/>
</dbReference>
<evidence type="ECO:0000256" key="4">
    <source>
        <dbReference type="RuleBase" id="RU004046"/>
    </source>
</evidence>
<name>A0A2S9KBX1_9BURK</name>
<evidence type="ECO:0000313" key="5">
    <source>
        <dbReference type="EMBL" id="PRD67914.1"/>
    </source>
</evidence>
<comment type="catalytic activity">
    <reaction evidence="3">
        <text>D-glucose + ATP = D-glucose 6-phosphate + ADP + H(+)</text>
        <dbReference type="Rhea" id="RHEA:17825"/>
        <dbReference type="ChEBI" id="CHEBI:4167"/>
        <dbReference type="ChEBI" id="CHEBI:15378"/>
        <dbReference type="ChEBI" id="CHEBI:30616"/>
        <dbReference type="ChEBI" id="CHEBI:61548"/>
        <dbReference type="ChEBI" id="CHEBI:456216"/>
        <dbReference type="EC" id="2.7.1.2"/>
    </reaction>
</comment>
<keyword evidence="6" id="KW-1185">Reference proteome</keyword>
<evidence type="ECO:0000256" key="2">
    <source>
        <dbReference type="ARBA" id="ARBA00022777"/>
    </source>
</evidence>
<keyword evidence="3" id="KW-0067">ATP-binding</keyword>
<dbReference type="PANTHER" id="PTHR47690">
    <property type="entry name" value="GLUCOKINASE"/>
    <property type="match status" value="1"/>
</dbReference>
<dbReference type="GO" id="GO:0005524">
    <property type="term" value="F:ATP binding"/>
    <property type="evidence" value="ECO:0007669"/>
    <property type="project" value="UniProtKB-UniRule"/>
</dbReference>
<dbReference type="OrthoDB" id="257751at2"/>
<organism evidence="5 6">
    <name type="scientific">Malikia spinosa</name>
    <dbReference type="NCBI Taxonomy" id="86180"/>
    <lineage>
        <taxon>Bacteria</taxon>
        <taxon>Pseudomonadati</taxon>
        <taxon>Pseudomonadota</taxon>
        <taxon>Betaproteobacteria</taxon>
        <taxon>Burkholderiales</taxon>
        <taxon>Comamonadaceae</taxon>
        <taxon>Malikia</taxon>
    </lineage>
</organism>